<protein>
    <submittedName>
        <fullName evidence="1">Uncharacterized protein</fullName>
    </submittedName>
</protein>
<accession>A0ABR4N0J2</accession>
<dbReference type="InterPro" id="IPR011989">
    <property type="entry name" value="ARM-like"/>
</dbReference>
<dbReference type="Gene3D" id="1.25.10.10">
    <property type="entry name" value="Leucine-rich Repeat Variant"/>
    <property type="match status" value="1"/>
</dbReference>
<feature type="non-terminal residue" evidence="1">
    <location>
        <position position="561"/>
    </location>
</feature>
<dbReference type="PANTHER" id="PTHR37743">
    <property type="entry name" value="ARM REPEAT SUPERFAMILY PROTEIN"/>
    <property type="match status" value="1"/>
</dbReference>
<dbReference type="InterPro" id="IPR016024">
    <property type="entry name" value="ARM-type_fold"/>
</dbReference>
<dbReference type="SUPFAM" id="SSF48371">
    <property type="entry name" value="ARM repeat"/>
    <property type="match status" value="1"/>
</dbReference>
<dbReference type="Proteomes" id="UP001527925">
    <property type="component" value="Unassembled WGS sequence"/>
</dbReference>
<proteinExistence type="predicted"/>
<evidence type="ECO:0000313" key="1">
    <source>
        <dbReference type="EMBL" id="KAL2912993.1"/>
    </source>
</evidence>
<keyword evidence="2" id="KW-1185">Reference proteome</keyword>
<name>A0ABR4N0J2_9FUNG</name>
<reference evidence="1 2" key="1">
    <citation type="submission" date="2023-09" db="EMBL/GenBank/DDBJ databases">
        <title>Pangenome analysis of Batrachochytrium dendrobatidis and related Chytrids.</title>
        <authorList>
            <person name="Yacoub M.N."/>
            <person name="Stajich J.E."/>
            <person name="James T.Y."/>
        </authorList>
    </citation>
    <scope>NUCLEOTIDE SEQUENCE [LARGE SCALE GENOMIC DNA]</scope>
    <source>
        <strain evidence="1 2">JEL0888</strain>
    </source>
</reference>
<dbReference type="PANTHER" id="PTHR37743:SF1">
    <property type="entry name" value="ARM REPEAT SUPERFAMILY PROTEIN"/>
    <property type="match status" value="1"/>
</dbReference>
<dbReference type="EMBL" id="JADGIZ020000054">
    <property type="protein sequence ID" value="KAL2912993.1"/>
    <property type="molecule type" value="Genomic_DNA"/>
</dbReference>
<gene>
    <name evidence="1" type="ORF">HK105_207561</name>
</gene>
<sequence>MALRPADPVFWGDALAQLLQTRPDLLASAHRSPLSVLRPGPNVRRLDAVAAHIRADPSGFDDVHRLVQDKVQLVRFTSPSILVADPPEIQTAACIVLHALVLRPDVADAVSSGLQARMRSASKPARLAVAIFLEHMLAQMPPASPPAPDTPQPELALLDRLVPDLLLCIESDGTIDGTTGRPTKTRLTSLAADVVLAHLHGTASRHLATTTAPETAATLVSDATPLHSAALQLVELLKLIAKFNTDNPMRAPCIDQLIEIIGIGASRQPESNEMLAATIRVVCKSLVTRDTMPDAKIVKALKKTLDKERDLLVQMLNTCGVLAVLPLARATAIATHPTLQPLLLSLISDAAHQPESSQLQTLAFVLLRRVLAPLASSSAQDGSAASKAAPLQLSTILDPLLGLLKSASVSPAAKEKESTVLHGIAGVVAELAVANPSAVLSGVFELLSNDSANVKRNGLAVVGHIIEIHRTAIETSLHAQMSRVLGAKLLECLADADMELRKQAVFVFSHLEPAEVIPPLVARLISRSERERSAAESALVALLSTHRSGSDALILFIEHLR</sequence>
<evidence type="ECO:0000313" key="2">
    <source>
        <dbReference type="Proteomes" id="UP001527925"/>
    </source>
</evidence>
<organism evidence="1 2">
    <name type="scientific">Polyrhizophydium stewartii</name>
    <dbReference type="NCBI Taxonomy" id="2732419"/>
    <lineage>
        <taxon>Eukaryota</taxon>
        <taxon>Fungi</taxon>
        <taxon>Fungi incertae sedis</taxon>
        <taxon>Chytridiomycota</taxon>
        <taxon>Chytridiomycota incertae sedis</taxon>
        <taxon>Chytridiomycetes</taxon>
        <taxon>Rhizophydiales</taxon>
        <taxon>Rhizophydiales incertae sedis</taxon>
        <taxon>Polyrhizophydium</taxon>
    </lineage>
</organism>
<comment type="caution">
    <text evidence="1">The sequence shown here is derived from an EMBL/GenBank/DDBJ whole genome shotgun (WGS) entry which is preliminary data.</text>
</comment>